<reference evidence="2 3" key="1">
    <citation type="submission" date="2014-03" db="EMBL/GenBank/DDBJ databases">
        <title>Bradyrhizobium valentinum sp. nov., isolated from effective nodules of Lupinus mariae-josephae, a lupine endemic of basic-lime soils in Eastern Spain.</title>
        <authorList>
            <person name="Duran D."/>
            <person name="Rey L."/>
            <person name="Navarro A."/>
            <person name="Busquets A."/>
            <person name="Imperial J."/>
            <person name="Ruiz-Argueso T."/>
        </authorList>
    </citation>
    <scope>NUCLEOTIDE SEQUENCE [LARGE SCALE GENOMIC DNA]</scope>
    <source>
        <strain evidence="2 3">CCBAU 23086</strain>
    </source>
</reference>
<gene>
    <name evidence="2" type="ORF">CQ14_23510</name>
</gene>
<accession>A0A0R3MQD7</accession>
<dbReference type="Proteomes" id="UP000051660">
    <property type="component" value="Unassembled WGS sequence"/>
</dbReference>
<proteinExistence type="predicted"/>
<keyword evidence="1" id="KW-0732">Signal</keyword>
<dbReference type="RefSeq" id="WP_057860755.1">
    <property type="nucleotide sequence ID" value="NZ_LLYB01000090.1"/>
</dbReference>
<sequence>MSWLRIANFHGLSLRIGVAIAAASLLLASVAHAAEMEDLAQNMPRGYSGEFRWDGDRTVQNVVITFESVRALNSQNAEALGCGTYEVGRQVTKIKVRMLVRLSDLQVEIFELSPEGNTAFTTDGSHRGKLSKDLQQIDAQWTTATTGQRGQLQMRALPSVACAPAGTA</sequence>
<evidence type="ECO:0000256" key="1">
    <source>
        <dbReference type="SAM" id="SignalP"/>
    </source>
</evidence>
<evidence type="ECO:0000313" key="2">
    <source>
        <dbReference type="EMBL" id="KRR20213.1"/>
    </source>
</evidence>
<evidence type="ECO:0000313" key="3">
    <source>
        <dbReference type="Proteomes" id="UP000051660"/>
    </source>
</evidence>
<dbReference type="EMBL" id="LLYB01000090">
    <property type="protein sequence ID" value="KRR20213.1"/>
    <property type="molecule type" value="Genomic_DNA"/>
</dbReference>
<dbReference type="AlphaFoldDB" id="A0A0R3MQD7"/>
<feature type="signal peptide" evidence="1">
    <location>
        <begin position="1"/>
        <end position="33"/>
    </location>
</feature>
<dbReference type="OrthoDB" id="8225697at2"/>
<comment type="caution">
    <text evidence="2">The sequence shown here is derived from an EMBL/GenBank/DDBJ whole genome shotgun (WGS) entry which is preliminary data.</text>
</comment>
<protein>
    <submittedName>
        <fullName evidence="2">Uncharacterized protein</fullName>
    </submittedName>
</protein>
<organism evidence="2 3">
    <name type="scientific">Bradyrhizobium lablabi</name>
    <dbReference type="NCBI Taxonomy" id="722472"/>
    <lineage>
        <taxon>Bacteria</taxon>
        <taxon>Pseudomonadati</taxon>
        <taxon>Pseudomonadota</taxon>
        <taxon>Alphaproteobacteria</taxon>
        <taxon>Hyphomicrobiales</taxon>
        <taxon>Nitrobacteraceae</taxon>
        <taxon>Bradyrhizobium</taxon>
    </lineage>
</organism>
<name>A0A0R3MQD7_9BRAD</name>
<feature type="chain" id="PRO_5006444418" evidence="1">
    <location>
        <begin position="34"/>
        <end position="168"/>
    </location>
</feature>